<name>A0AAE1WIJ4_9LAMI</name>
<dbReference type="AlphaFoldDB" id="A0AAE1WIJ4"/>
<dbReference type="EMBL" id="JACGWL010000010">
    <property type="protein sequence ID" value="KAK4394133.1"/>
    <property type="molecule type" value="Genomic_DNA"/>
</dbReference>
<proteinExistence type="predicted"/>
<organism evidence="1 2">
    <name type="scientific">Sesamum angolense</name>
    <dbReference type="NCBI Taxonomy" id="2727404"/>
    <lineage>
        <taxon>Eukaryota</taxon>
        <taxon>Viridiplantae</taxon>
        <taxon>Streptophyta</taxon>
        <taxon>Embryophyta</taxon>
        <taxon>Tracheophyta</taxon>
        <taxon>Spermatophyta</taxon>
        <taxon>Magnoliopsida</taxon>
        <taxon>eudicotyledons</taxon>
        <taxon>Gunneridae</taxon>
        <taxon>Pentapetalae</taxon>
        <taxon>asterids</taxon>
        <taxon>lamiids</taxon>
        <taxon>Lamiales</taxon>
        <taxon>Pedaliaceae</taxon>
        <taxon>Sesamum</taxon>
    </lineage>
</organism>
<dbReference type="PANTHER" id="PTHR11439:SF470">
    <property type="entry name" value="CYSTEINE-RICH RLK (RECEPTOR-LIKE PROTEIN KINASE) 8"/>
    <property type="match status" value="1"/>
</dbReference>
<dbReference type="CDD" id="cd09272">
    <property type="entry name" value="RNase_HI_RT_Ty1"/>
    <property type="match status" value="1"/>
</dbReference>
<gene>
    <name evidence="1" type="ORF">Sango_1884100</name>
</gene>
<sequence>MSLFRIQHLTTKQKFDARANRDVTFHEHIFSFASNYVLPAPDPGPSNSLEYTNSDEDISPLHCLRPLSHLLATDDPPQSSSPISTSNPIYVPPPSRSLLLTHKPTWQQDYVCNCNTNFAPTCLSSNYTSAHTLFVALLSSVQELRKYVEASKSAEWVDAMTEELTALDRNETWELMALPPRKKATVADGAFLHGHLDEEVFMTPPEGYSAVVPGQAKYLNDILKDTNLLDAKATSTPLPPGIKLNANSGSLLPNPGAYRRLVGRLLYLSFTSNTLQPSVYSDASWASCPDSRCSITGFCIFLGSTLVSSKTKKQPTVSRSSVEAEYRSMGAVVCELLWLSYLLRDTFPSLPLFCFGVTTGPPSTSLQI</sequence>
<keyword evidence="2" id="KW-1185">Reference proteome</keyword>
<comment type="caution">
    <text evidence="1">The sequence shown here is derived from an EMBL/GenBank/DDBJ whole genome shotgun (WGS) entry which is preliminary data.</text>
</comment>
<reference evidence="1" key="1">
    <citation type="submission" date="2020-06" db="EMBL/GenBank/DDBJ databases">
        <authorList>
            <person name="Li T."/>
            <person name="Hu X."/>
            <person name="Zhang T."/>
            <person name="Song X."/>
            <person name="Zhang H."/>
            <person name="Dai N."/>
            <person name="Sheng W."/>
            <person name="Hou X."/>
            <person name="Wei L."/>
        </authorList>
    </citation>
    <scope>NUCLEOTIDE SEQUENCE</scope>
    <source>
        <strain evidence="1">K16</strain>
        <tissue evidence="1">Leaf</tissue>
    </source>
</reference>
<protein>
    <submittedName>
        <fullName evidence="1">Mitochondrial protein</fullName>
    </submittedName>
</protein>
<dbReference type="Proteomes" id="UP001289374">
    <property type="component" value="Unassembled WGS sequence"/>
</dbReference>
<evidence type="ECO:0000313" key="1">
    <source>
        <dbReference type="EMBL" id="KAK4394133.1"/>
    </source>
</evidence>
<reference evidence="1" key="2">
    <citation type="journal article" date="2024" name="Plant">
        <title>Genomic evolution and insights into agronomic trait innovations of Sesamum species.</title>
        <authorList>
            <person name="Miao H."/>
            <person name="Wang L."/>
            <person name="Qu L."/>
            <person name="Liu H."/>
            <person name="Sun Y."/>
            <person name="Le M."/>
            <person name="Wang Q."/>
            <person name="Wei S."/>
            <person name="Zheng Y."/>
            <person name="Lin W."/>
            <person name="Duan Y."/>
            <person name="Cao H."/>
            <person name="Xiong S."/>
            <person name="Wang X."/>
            <person name="Wei L."/>
            <person name="Li C."/>
            <person name="Ma Q."/>
            <person name="Ju M."/>
            <person name="Zhao R."/>
            <person name="Li G."/>
            <person name="Mu C."/>
            <person name="Tian Q."/>
            <person name="Mei H."/>
            <person name="Zhang T."/>
            <person name="Gao T."/>
            <person name="Zhang H."/>
        </authorList>
    </citation>
    <scope>NUCLEOTIDE SEQUENCE</scope>
    <source>
        <strain evidence="1">K16</strain>
    </source>
</reference>
<dbReference type="PANTHER" id="PTHR11439">
    <property type="entry name" value="GAG-POL-RELATED RETROTRANSPOSON"/>
    <property type="match status" value="1"/>
</dbReference>
<evidence type="ECO:0000313" key="2">
    <source>
        <dbReference type="Proteomes" id="UP001289374"/>
    </source>
</evidence>
<accession>A0AAE1WIJ4</accession>